<dbReference type="InParanoid" id="A0A1Z5KEY3"/>
<keyword evidence="3" id="KW-0539">Nucleus</keyword>
<evidence type="ECO:0000256" key="1">
    <source>
        <dbReference type="ARBA" id="ARBA00004123"/>
    </source>
</evidence>
<feature type="domain" description="HSF-type DNA-binding" evidence="7">
    <location>
        <begin position="21"/>
        <end position="117"/>
    </location>
</feature>
<evidence type="ECO:0000313" key="9">
    <source>
        <dbReference type="Proteomes" id="UP000198406"/>
    </source>
</evidence>
<dbReference type="InterPro" id="IPR036388">
    <property type="entry name" value="WH-like_DNA-bd_sf"/>
</dbReference>
<evidence type="ECO:0000256" key="2">
    <source>
        <dbReference type="ARBA" id="ARBA00023125"/>
    </source>
</evidence>
<feature type="compositionally biased region" description="Low complexity" evidence="6">
    <location>
        <begin position="237"/>
        <end position="250"/>
    </location>
</feature>
<keyword evidence="2" id="KW-0238">DNA-binding</keyword>
<sequence length="256" mass="29223">MANSNNNQREDPTASDHEEDDSKIFPQRLMEILDDERNHEAIAWLPHGKAFIVRKRDLFASTIMPRFFPRKAKYSSFTRKLNRWNFTRVSSGPELGAYYHEFFLRDKPHLTTQMFCKNARTMLAMASSTEAPTQATVASSSAAASIPVTPALLAALTKEPSVYNGSNNNKGSAPTQQFSNYAPTNLRLLELHLQQQEEANRILLQHAISLSQQQRQQQQEKMANQQARLIQMQQLMQLRQQQQNQRNANNHRASAA</sequence>
<feature type="region of interest" description="Disordered" evidence="6">
    <location>
        <begin position="1"/>
        <end position="21"/>
    </location>
</feature>
<dbReference type="InterPro" id="IPR000232">
    <property type="entry name" value="HSF_DNA-bd"/>
</dbReference>
<dbReference type="OrthoDB" id="60033at2759"/>
<protein>
    <recommendedName>
        <fullName evidence="7">HSF-type DNA-binding domain-containing protein</fullName>
    </recommendedName>
</protein>
<keyword evidence="9" id="KW-1185">Reference proteome</keyword>
<proteinExistence type="inferred from homology"/>
<evidence type="ECO:0000256" key="4">
    <source>
        <dbReference type="RuleBase" id="RU004020"/>
    </source>
</evidence>
<dbReference type="InterPro" id="IPR036390">
    <property type="entry name" value="WH_DNA-bd_sf"/>
</dbReference>
<comment type="similarity">
    <text evidence="4">Belongs to the HSF family.</text>
</comment>
<dbReference type="GO" id="GO:0003700">
    <property type="term" value="F:DNA-binding transcription factor activity"/>
    <property type="evidence" value="ECO:0007669"/>
    <property type="project" value="InterPro"/>
</dbReference>
<dbReference type="SMART" id="SM00415">
    <property type="entry name" value="HSF"/>
    <property type="match status" value="1"/>
</dbReference>
<dbReference type="PANTHER" id="PTHR10015:SF206">
    <property type="entry name" value="HSF-TYPE DNA-BINDING DOMAIN-CONTAINING PROTEIN"/>
    <property type="match status" value="1"/>
</dbReference>
<dbReference type="PANTHER" id="PTHR10015">
    <property type="entry name" value="HEAT SHOCK TRANSCRIPTION FACTOR"/>
    <property type="match status" value="1"/>
</dbReference>
<evidence type="ECO:0000256" key="6">
    <source>
        <dbReference type="SAM" id="MobiDB-lite"/>
    </source>
</evidence>
<evidence type="ECO:0000313" key="8">
    <source>
        <dbReference type="EMBL" id="GAX24766.1"/>
    </source>
</evidence>
<evidence type="ECO:0000256" key="5">
    <source>
        <dbReference type="SAM" id="Coils"/>
    </source>
</evidence>
<name>A0A1Z5KEY3_FISSO</name>
<evidence type="ECO:0000256" key="3">
    <source>
        <dbReference type="ARBA" id="ARBA00023242"/>
    </source>
</evidence>
<feature type="compositionally biased region" description="Basic and acidic residues" evidence="6">
    <location>
        <begin position="8"/>
        <end position="21"/>
    </location>
</feature>
<evidence type="ECO:0000259" key="7">
    <source>
        <dbReference type="SMART" id="SM00415"/>
    </source>
</evidence>
<dbReference type="FunFam" id="1.10.10.10:FF:000479">
    <property type="entry name" value="Predicted protein"/>
    <property type="match status" value="1"/>
</dbReference>
<dbReference type="GO" id="GO:0043565">
    <property type="term" value="F:sequence-specific DNA binding"/>
    <property type="evidence" value="ECO:0007669"/>
    <property type="project" value="InterPro"/>
</dbReference>
<comment type="caution">
    <text evidence="8">The sequence shown here is derived from an EMBL/GenBank/DDBJ whole genome shotgun (WGS) entry which is preliminary data.</text>
</comment>
<gene>
    <name evidence="8" type="ORF">FisN_4Hh324</name>
</gene>
<comment type="subcellular location">
    <subcellularLocation>
        <location evidence="1">Nucleus</location>
    </subcellularLocation>
</comment>
<dbReference type="AlphaFoldDB" id="A0A1Z5KEY3"/>
<organism evidence="8 9">
    <name type="scientific">Fistulifera solaris</name>
    <name type="common">Oleaginous diatom</name>
    <dbReference type="NCBI Taxonomy" id="1519565"/>
    <lineage>
        <taxon>Eukaryota</taxon>
        <taxon>Sar</taxon>
        <taxon>Stramenopiles</taxon>
        <taxon>Ochrophyta</taxon>
        <taxon>Bacillariophyta</taxon>
        <taxon>Bacillariophyceae</taxon>
        <taxon>Bacillariophycidae</taxon>
        <taxon>Naviculales</taxon>
        <taxon>Naviculaceae</taxon>
        <taxon>Fistulifera</taxon>
    </lineage>
</organism>
<dbReference type="Pfam" id="PF00447">
    <property type="entry name" value="HSF_DNA-bind"/>
    <property type="match status" value="1"/>
</dbReference>
<feature type="region of interest" description="Disordered" evidence="6">
    <location>
        <begin position="237"/>
        <end position="256"/>
    </location>
</feature>
<keyword evidence="5" id="KW-0175">Coiled coil</keyword>
<dbReference type="Proteomes" id="UP000198406">
    <property type="component" value="Unassembled WGS sequence"/>
</dbReference>
<dbReference type="GO" id="GO:0005634">
    <property type="term" value="C:nucleus"/>
    <property type="evidence" value="ECO:0007669"/>
    <property type="project" value="UniProtKB-SubCell"/>
</dbReference>
<reference evidence="8 9" key="1">
    <citation type="journal article" date="2015" name="Plant Cell">
        <title>Oil accumulation by the oleaginous diatom Fistulifera solaris as revealed by the genome and transcriptome.</title>
        <authorList>
            <person name="Tanaka T."/>
            <person name="Maeda Y."/>
            <person name="Veluchamy A."/>
            <person name="Tanaka M."/>
            <person name="Abida H."/>
            <person name="Marechal E."/>
            <person name="Bowler C."/>
            <person name="Muto M."/>
            <person name="Sunaga Y."/>
            <person name="Tanaka M."/>
            <person name="Yoshino T."/>
            <person name="Taniguchi T."/>
            <person name="Fukuda Y."/>
            <person name="Nemoto M."/>
            <person name="Matsumoto M."/>
            <person name="Wong P.S."/>
            <person name="Aburatani S."/>
            <person name="Fujibuchi W."/>
        </authorList>
    </citation>
    <scope>NUCLEOTIDE SEQUENCE [LARGE SCALE GENOMIC DNA]</scope>
    <source>
        <strain evidence="8 9">JPCC DA0580</strain>
    </source>
</reference>
<dbReference type="Gene3D" id="1.10.10.10">
    <property type="entry name" value="Winged helix-like DNA-binding domain superfamily/Winged helix DNA-binding domain"/>
    <property type="match status" value="1"/>
</dbReference>
<feature type="coiled-coil region" evidence="5">
    <location>
        <begin position="208"/>
        <end position="235"/>
    </location>
</feature>
<accession>A0A1Z5KEY3</accession>
<dbReference type="EMBL" id="BDSP01000213">
    <property type="protein sequence ID" value="GAX24766.1"/>
    <property type="molecule type" value="Genomic_DNA"/>
</dbReference>
<dbReference type="SUPFAM" id="SSF46785">
    <property type="entry name" value="Winged helix' DNA-binding domain"/>
    <property type="match status" value="1"/>
</dbReference>